<proteinExistence type="predicted"/>
<accession>A0AAD9IUS7</accession>
<evidence type="ECO:0000313" key="1">
    <source>
        <dbReference type="EMBL" id="KAK2141346.1"/>
    </source>
</evidence>
<keyword evidence="2" id="KW-1185">Reference proteome</keyword>
<comment type="caution">
    <text evidence="1">The sequence shown here is derived from an EMBL/GenBank/DDBJ whole genome shotgun (WGS) entry which is preliminary data.</text>
</comment>
<dbReference type="Proteomes" id="UP001208570">
    <property type="component" value="Unassembled WGS sequence"/>
</dbReference>
<evidence type="ECO:0000313" key="2">
    <source>
        <dbReference type="Proteomes" id="UP001208570"/>
    </source>
</evidence>
<organism evidence="1 2">
    <name type="scientific">Paralvinella palmiformis</name>
    <dbReference type="NCBI Taxonomy" id="53620"/>
    <lineage>
        <taxon>Eukaryota</taxon>
        <taxon>Metazoa</taxon>
        <taxon>Spiralia</taxon>
        <taxon>Lophotrochozoa</taxon>
        <taxon>Annelida</taxon>
        <taxon>Polychaeta</taxon>
        <taxon>Sedentaria</taxon>
        <taxon>Canalipalpata</taxon>
        <taxon>Terebellida</taxon>
        <taxon>Terebelliformia</taxon>
        <taxon>Alvinellidae</taxon>
        <taxon>Paralvinella</taxon>
    </lineage>
</organism>
<dbReference type="AlphaFoldDB" id="A0AAD9IUS7"/>
<protein>
    <submittedName>
        <fullName evidence="1">Uncharacterized protein</fullName>
    </submittedName>
</protein>
<reference evidence="1" key="1">
    <citation type="journal article" date="2023" name="Mol. Biol. Evol.">
        <title>Third-Generation Sequencing Reveals the Adaptive Role of the Epigenome in Three Deep-Sea Polychaetes.</title>
        <authorList>
            <person name="Perez M."/>
            <person name="Aroh O."/>
            <person name="Sun Y."/>
            <person name="Lan Y."/>
            <person name="Juniper S.K."/>
            <person name="Young C.R."/>
            <person name="Angers B."/>
            <person name="Qian P.Y."/>
        </authorList>
    </citation>
    <scope>NUCLEOTIDE SEQUENCE</scope>
    <source>
        <strain evidence="1">P08H-3</strain>
    </source>
</reference>
<name>A0AAD9IUS7_9ANNE</name>
<sequence>MSRSQLQETKHRITKLLEENKSWLEPVEGIYEARVIGIDELASSVKHQMSSTDIILHTSLSAYFIAGPETRQLTVAGPRGSGV</sequence>
<gene>
    <name evidence="1" type="ORF">LSH36_1114g00016</name>
</gene>
<dbReference type="EMBL" id="JAODUP010001114">
    <property type="protein sequence ID" value="KAK2141346.1"/>
    <property type="molecule type" value="Genomic_DNA"/>
</dbReference>